<dbReference type="AlphaFoldDB" id="A0A8C0HQP3"/>
<sequence>LKARLCHFLIHCLQLSDPGQGHSYNHSITSPCAHSHKKHSLPQSTHPANCSKKSWVHQEYIQRRNFPPREVLQSRLFSAKCSNWPFSARTGETSGQQSPGMHLLTYTGCIPAVWVSFFNHRHFVYCFLMLYSTQKPG</sequence>
<name>A0A8C0HQP3_9AVES</name>
<reference evidence="1" key="1">
    <citation type="submission" date="2025-08" db="UniProtKB">
        <authorList>
            <consortium name="Ensembl"/>
        </authorList>
    </citation>
    <scope>IDENTIFICATION</scope>
</reference>
<protein>
    <submittedName>
        <fullName evidence="1">Uncharacterized protein</fullName>
    </submittedName>
</protein>
<dbReference type="Proteomes" id="UP000694555">
    <property type="component" value="Unplaced"/>
</dbReference>
<proteinExistence type="predicted"/>
<accession>A0A8C0HQP3</accession>
<keyword evidence="2" id="KW-1185">Reference proteome</keyword>
<evidence type="ECO:0000313" key="1">
    <source>
        <dbReference type="Ensembl" id="ENSBJAP00000022433.1"/>
    </source>
</evidence>
<organism evidence="1 2">
    <name type="scientific">Buteo japonicus</name>
    <dbReference type="NCBI Taxonomy" id="224669"/>
    <lineage>
        <taxon>Eukaryota</taxon>
        <taxon>Metazoa</taxon>
        <taxon>Chordata</taxon>
        <taxon>Craniata</taxon>
        <taxon>Vertebrata</taxon>
        <taxon>Euteleostomi</taxon>
        <taxon>Archelosauria</taxon>
        <taxon>Archosauria</taxon>
        <taxon>Dinosauria</taxon>
        <taxon>Saurischia</taxon>
        <taxon>Theropoda</taxon>
        <taxon>Coelurosauria</taxon>
        <taxon>Aves</taxon>
        <taxon>Neognathae</taxon>
        <taxon>Neoaves</taxon>
        <taxon>Telluraves</taxon>
        <taxon>Accipitrimorphae</taxon>
        <taxon>Accipitriformes</taxon>
        <taxon>Accipitridae</taxon>
        <taxon>Accipitrinae</taxon>
        <taxon>Buteo</taxon>
    </lineage>
</organism>
<dbReference type="Ensembl" id="ENSBJAT00000023062.1">
    <property type="protein sequence ID" value="ENSBJAP00000022433.1"/>
    <property type="gene ID" value="ENSBJAG00000014572.1"/>
</dbReference>
<reference evidence="1" key="2">
    <citation type="submission" date="2025-09" db="UniProtKB">
        <authorList>
            <consortium name="Ensembl"/>
        </authorList>
    </citation>
    <scope>IDENTIFICATION</scope>
</reference>
<evidence type="ECO:0000313" key="2">
    <source>
        <dbReference type="Proteomes" id="UP000694555"/>
    </source>
</evidence>